<reference evidence="3" key="1">
    <citation type="submission" date="2012-12" db="EMBL/GenBank/DDBJ databases">
        <authorList>
            <person name="Hellsten U."/>
            <person name="Grimwood J."/>
            <person name="Chapman J.A."/>
            <person name="Shapiro H."/>
            <person name="Aerts A."/>
            <person name="Otillar R.P."/>
            <person name="Terry A.Y."/>
            <person name="Boore J.L."/>
            <person name="Simakov O."/>
            <person name="Marletaz F."/>
            <person name="Cho S.-J."/>
            <person name="Edsinger-Gonzales E."/>
            <person name="Havlak P."/>
            <person name="Kuo D.-H."/>
            <person name="Larsson T."/>
            <person name="Lv J."/>
            <person name="Arendt D."/>
            <person name="Savage R."/>
            <person name="Osoegawa K."/>
            <person name="de Jong P."/>
            <person name="Lindberg D.R."/>
            <person name="Seaver E.C."/>
            <person name="Weisblat D.A."/>
            <person name="Putnam N.H."/>
            <person name="Grigoriev I.V."/>
            <person name="Rokhsar D.S."/>
        </authorList>
    </citation>
    <scope>NUCLEOTIDE SEQUENCE</scope>
</reference>
<organism evidence="2 3">
    <name type="scientific">Helobdella robusta</name>
    <name type="common">Californian leech</name>
    <dbReference type="NCBI Taxonomy" id="6412"/>
    <lineage>
        <taxon>Eukaryota</taxon>
        <taxon>Metazoa</taxon>
        <taxon>Spiralia</taxon>
        <taxon>Lophotrochozoa</taxon>
        <taxon>Annelida</taxon>
        <taxon>Clitellata</taxon>
        <taxon>Hirudinea</taxon>
        <taxon>Rhynchobdellida</taxon>
        <taxon>Glossiphoniidae</taxon>
        <taxon>Helobdella</taxon>
    </lineage>
</organism>
<keyword evidence="3" id="KW-1185">Reference proteome</keyword>
<dbReference type="Proteomes" id="UP000015101">
    <property type="component" value="Unassembled WGS sequence"/>
</dbReference>
<dbReference type="EMBL" id="AMQM01006713">
    <property type="status" value="NOT_ANNOTATED_CDS"/>
    <property type="molecule type" value="Genomic_DNA"/>
</dbReference>
<sequence>MLKNDKFRNIVADFYTSAELQNGFKILRGELEIFTILNIERIPNETFSNISPNLNNKIDRIENLAAQTNTKTLNNAWSGGKLLDFNKAPCSTNIQTDESDNENKPFQLKISRRKLIDLNTASTPKRELIRKNTGKSKAELGFKAVAPPVKKSFIYLGNLNITKTDTIREHLNKAGIKFISIFPIAKRGSNVEGDDNKSSSAFRICVANNEVSKMFEEDLWPEHAIIRDWIFNVKPSNTIENNNNKHG</sequence>
<dbReference type="EMBL" id="KB097502">
    <property type="protein sequence ID" value="ESN95849.1"/>
    <property type="molecule type" value="Genomic_DNA"/>
</dbReference>
<reference evidence="2" key="3">
    <citation type="submission" date="2015-06" db="UniProtKB">
        <authorList>
            <consortium name="EnsemblMetazoa"/>
        </authorList>
    </citation>
    <scope>IDENTIFICATION</scope>
</reference>
<dbReference type="OrthoDB" id="8194540at2759"/>
<dbReference type="RefSeq" id="XP_009026140.1">
    <property type="nucleotide sequence ID" value="XM_009027892.1"/>
</dbReference>
<dbReference type="HOGENOM" id="CLU_064172_2_0_1"/>
<dbReference type="EnsemblMetazoa" id="HelroT179043">
    <property type="protein sequence ID" value="HelroP179043"/>
    <property type="gene ID" value="HelroG179043"/>
</dbReference>
<dbReference type="GeneID" id="20207083"/>
<proteinExistence type="predicted"/>
<evidence type="ECO:0000313" key="1">
    <source>
        <dbReference type="EMBL" id="ESN95849.1"/>
    </source>
</evidence>
<dbReference type="InParanoid" id="T1FE34"/>
<reference evidence="1 3" key="2">
    <citation type="journal article" date="2013" name="Nature">
        <title>Insights into bilaterian evolution from three spiralian genomes.</title>
        <authorList>
            <person name="Simakov O."/>
            <person name="Marletaz F."/>
            <person name="Cho S.J."/>
            <person name="Edsinger-Gonzales E."/>
            <person name="Havlak P."/>
            <person name="Hellsten U."/>
            <person name="Kuo D.H."/>
            <person name="Larsson T."/>
            <person name="Lv J."/>
            <person name="Arendt D."/>
            <person name="Savage R."/>
            <person name="Osoegawa K."/>
            <person name="de Jong P."/>
            <person name="Grimwood J."/>
            <person name="Chapman J.A."/>
            <person name="Shapiro H."/>
            <person name="Aerts A."/>
            <person name="Otillar R.P."/>
            <person name="Terry A.Y."/>
            <person name="Boore J.L."/>
            <person name="Grigoriev I.V."/>
            <person name="Lindberg D.R."/>
            <person name="Seaver E.C."/>
            <person name="Weisblat D.A."/>
            <person name="Putnam N.H."/>
            <person name="Rokhsar D.S."/>
        </authorList>
    </citation>
    <scope>NUCLEOTIDE SEQUENCE</scope>
</reference>
<accession>T1FE34</accession>
<dbReference type="KEGG" id="hro:HELRODRAFT_179043"/>
<protein>
    <submittedName>
        <fullName evidence="1 2">Uncharacterized protein</fullName>
    </submittedName>
</protein>
<dbReference type="AlphaFoldDB" id="T1FE34"/>
<evidence type="ECO:0000313" key="3">
    <source>
        <dbReference type="Proteomes" id="UP000015101"/>
    </source>
</evidence>
<gene>
    <name evidence="2" type="primary">20207083</name>
    <name evidence="1" type="ORF">HELRODRAFT_179043</name>
</gene>
<evidence type="ECO:0000313" key="2">
    <source>
        <dbReference type="EnsemblMetazoa" id="HelroP179043"/>
    </source>
</evidence>
<name>T1FE34_HELRO</name>
<dbReference type="CTD" id="20207083"/>